<dbReference type="EMBL" id="CAJZAH010000002">
    <property type="protein sequence ID" value="CAG9172525.1"/>
    <property type="molecule type" value="Genomic_DNA"/>
</dbReference>
<dbReference type="RefSeq" id="WP_224041483.1">
    <property type="nucleotide sequence ID" value="NZ_CAJZAH010000002.1"/>
</dbReference>
<name>A0ABN7YK56_9BURK</name>
<keyword evidence="1" id="KW-0175">Coiled coil</keyword>
<reference evidence="2 3" key="1">
    <citation type="submission" date="2021-08" db="EMBL/GenBank/DDBJ databases">
        <authorList>
            <person name="Peeters C."/>
        </authorList>
    </citation>
    <scope>NUCLEOTIDE SEQUENCE [LARGE SCALE GENOMIC DNA]</scope>
    <source>
        <strain evidence="2 3">LMG 21510</strain>
    </source>
</reference>
<protein>
    <submittedName>
        <fullName evidence="2">Uncharacterized protein</fullName>
    </submittedName>
</protein>
<evidence type="ECO:0000313" key="3">
    <source>
        <dbReference type="Proteomes" id="UP000721236"/>
    </source>
</evidence>
<keyword evidence="3" id="KW-1185">Reference proteome</keyword>
<gene>
    <name evidence="2" type="ORF">LMG21510_02000</name>
</gene>
<sequence length="131" mass="14699">MGEFDLEVSERIAERTRDPILRAANAHIRDLEADRDSWRDQASERLKDWVDMRVRAETAEQRIRELEQDAALLDWLAARCAPGPGAKDLLGRHVYVHFMRFPVIECEEGAPLREAITAAMAASAKGGKDAG</sequence>
<evidence type="ECO:0000256" key="1">
    <source>
        <dbReference type="SAM" id="Coils"/>
    </source>
</evidence>
<comment type="caution">
    <text evidence="2">The sequence shown here is derived from an EMBL/GenBank/DDBJ whole genome shotgun (WGS) entry which is preliminary data.</text>
</comment>
<dbReference type="Proteomes" id="UP000721236">
    <property type="component" value="Unassembled WGS sequence"/>
</dbReference>
<proteinExistence type="predicted"/>
<feature type="coiled-coil region" evidence="1">
    <location>
        <begin position="21"/>
        <end position="76"/>
    </location>
</feature>
<organism evidence="2 3">
    <name type="scientific">Cupriavidus respiraculi</name>
    <dbReference type="NCBI Taxonomy" id="195930"/>
    <lineage>
        <taxon>Bacteria</taxon>
        <taxon>Pseudomonadati</taxon>
        <taxon>Pseudomonadota</taxon>
        <taxon>Betaproteobacteria</taxon>
        <taxon>Burkholderiales</taxon>
        <taxon>Burkholderiaceae</taxon>
        <taxon>Cupriavidus</taxon>
    </lineage>
</organism>
<evidence type="ECO:0000313" key="2">
    <source>
        <dbReference type="EMBL" id="CAG9172525.1"/>
    </source>
</evidence>
<accession>A0ABN7YK56</accession>